<keyword evidence="12" id="KW-0732">Signal</keyword>
<dbReference type="PANTHER" id="PTHR32552:SF83">
    <property type="entry name" value="BLR3904 PROTEIN"/>
    <property type="match status" value="1"/>
</dbReference>
<feature type="chain" id="PRO_5031255735" evidence="12">
    <location>
        <begin position="32"/>
        <end position="720"/>
    </location>
</feature>
<keyword evidence="16" id="KW-1185">Reference proteome</keyword>
<gene>
    <name evidence="15" type="ORF">GGR38_000726</name>
</gene>
<dbReference type="Proteomes" id="UP000548867">
    <property type="component" value="Unassembled WGS sequence"/>
</dbReference>
<organism evidence="15 16">
    <name type="scientific">Novosphingobium sediminicola</name>
    <dbReference type="NCBI Taxonomy" id="563162"/>
    <lineage>
        <taxon>Bacteria</taxon>
        <taxon>Pseudomonadati</taxon>
        <taxon>Pseudomonadota</taxon>
        <taxon>Alphaproteobacteria</taxon>
        <taxon>Sphingomonadales</taxon>
        <taxon>Sphingomonadaceae</taxon>
        <taxon>Novosphingobium</taxon>
    </lineage>
</organism>
<evidence type="ECO:0000313" key="15">
    <source>
        <dbReference type="EMBL" id="MBB3953799.1"/>
    </source>
</evidence>
<keyword evidence="4 10" id="KW-1134">Transmembrane beta strand</keyword>
<evidence type="ECO:0000256" key="7">
    <source>
        <dbReference type="ARBA" id="ARBA00023136"/>
    </source>
</evidence>
<evidence type="ECO:0000313" key="16">
    <source>
        <dbReference type="Proteomes" id="UP000548867"/>
    </source>
</evidence>
<keyword evidence="9 10" id="KW-0998">Cell outer membrane</keyword>
<dbReference type="InterPro" id="IPR012910">
    <property type="entry name" value="Plug_dom"/>
</dbReference>
<dbReference type="GO" id="GO:0015344">
    <property type="term" value="F:siderophore uptake transmembrane transporter activity"/>
    <property type="evidence" value="ECO:0007669"/>
    <property type="project" value="TreeGrafter"/>
</dbReference>
<comment type="caution">
    <text evidence="15">The sequence shown here is derived from an EMBL/GenBank/DDBJ whole genome shotgun (WGS) entry which is preliminary data.</text>
</comment>
<keyword evidence="6 11" id="KW-0798">TonB box</keyword>
<evidence type="ECO:0000256" key="4">
    <source>
        <dbReference type="ARBA" id="ARBA00022452"/>
    </source>
</evidence>
<evidence type="ECO:0000256" key="8">
    <source>
        <dbReference type="ARBA" id="ARBA00023170"/>
    </source>
</evidence>
<evidence type="ECO:0000256" key="3">
    <source>
        <dbReference type="ARBA" id="ARBA00022448"/>
    </source>
</evidence>
<evidence type="ECO:0000256" key="5">
    <source>
        <dbReference type="ARBA" id="ARBA00022692"/>
    </source>
</evidence>
<name>A0A7W6G4L8_9SPHN</name>
<accession>A0A7W6G4L8</accession>
<evidence type="ECO:0000256" key="12">
    <source>
        <dbReference type="SAM" id="SignalP"/>
    </source>
</evidence>
<dbReference type="InterPro" id="IPR037066">
    <property type="entry name" value="Plug_dom_sf"/>
</dbReference>
<dbReference type="InterPro" id="IPR039426">
    <property type="entry name" value="TonB-dep_rcpt-like"/>
</dbReference>
<dbReference type="EMBL" id="JACIDX010000002">
    <property type="protein sequence ID" value="MBB3953799.1"/>
    <property type="molecule type" value="Genomic_DNA"/>
</dbReference>
<feature type="signal peptide" evidence="12">
    <location>
        <begin position="1"/>
        <end position="31"/>
    </location>
</feature>
<feature type="domain" description="TonB-dependent receptor plug" evidence="14">
    <location>
        <begin position="59"/>
        <end position="157"/>
    </location>
</feature>
<protein>
    <submittedName>
        <fullName evidence="15">Catecholate siderophore receptor</fullName>
    </submittedName>
</protein>
<feature type="domain" description="TonB-dependent receptor-like beta-barrel" evidence="13">
    <location>
        <begin position="231"/>
        <end position="690"/>
    </location>
</feature>
<dbReference type="InterPro" id="IPR036942">
    <property type="entry name" value="Beta-barrel_TonB_sf"/>
</dbReference>
<dbReference type="InterPro" id="IPR000531">
    <property type="entry name" value="Beta-barrel_TonB"/>
</dbReference>
<dbReference type="Pfam" id="PF07715">
    <property type="entry name" value="Plug"/>
    <property type="match status" value="1"/>
</dbReference>
<proteinExistence type="inferred from homology"/>
<sequence>MALPLPSNSRAASAALLPALACALLPRIAHADTEASPAIIVHGQMAENRISLEKIETSQIDTPQSLTVLNQDEWQARGVNNLADALRMVPGISLGAGETSWQGNNASLRGFTTRDDMFLDGMRDFAYYYRDPFNSQSIEVLKGPAGILFGRGSTGGVIHQVSKAPESAASTAVSLAAGTDDTRRATLDANQPLGDHGALRVNAMGHTSHVAGRDEALNRRWGIAPTLALGMGTDTRLTLSYLHQEEHNRPDYGIPWFNGAPAPVARSNYYGFSDDYLNTTVNIVTLKLEHDVSNHLSLRNRTRYSSADRSFRTSEAAVPTGIAATTPLEAITVTRNEFSGQSSDLFLQNQTDITANFKTGAWDHTLVGGIELGQEVPRPTYIFHTGVIATNLANPLPQAFAETSSYVRLHAHARAATLGLYALDTIRIGEGWIAIAGLRWDRYKAHYQSTGYSATGAQSSSTDQSPVNRKLSLRGALVYKPAANGSLYLSYADSFNPSAEGITSMISSGRSVAQANLDLRPETGRVIEAGVKWSLLSNRLMASAAVFDTIKSNVRVPDPANSAFNLNGGRQRSRGMELEISGNITARWSLRAGYAYLDTATLWSANPDASGSPRIGAPLPLAPRHSGSLQSDYAFTPRLSAGLGLLFQSSRLGQNTNASYLVAPGYATLEARARYEVAPGFDVQINVSNLTNALYYDQLHPFHVIPGAARSALITLGWKG</sequence>
<comment type="subcellular location">
    <subcellularLocation>
        <location evidence="1 10">Cell outer membrane</location>
        <topology evidence="1 10">Multi-pass membrane protein</topology>
    </subcellularLocation>
</comment>
<dbReference type="GO" id="GO:0038023">
    <property type="term" value="F:signaling receptor activity"/>
    <property type="evidence" value="ECO:0007669"/>
    <property type="project" value="InterPro"/>
</dbReference>
<reference evidence="15 16" key="1">
    <citation type="submission" date="2020-08" db="EMBL/GenBank/DDBJ databases">
        <title>Genomic Encyclopedia of Type Strains, Phase IV (KMG-IV): sequencing the most valuable type-strain genomes for metagenomic binning, comparative biology and taxonomic classification.</title>
        <authorList>
            <person name="Goeker M."/>
        </authorList>
    </citation>
    <scope>NUCLEOTIDE SEQUENCE [LARGE SCALE GENOMIC DNA]</scope>
    <source>
        <strain evidence="15 16">DSM 27057</strain>
    </source>
</reference>
<evidence type="ECO:0000256" key="9">
    <source>
        <dbReference type="ARBA" id="ARBA00023237"/>
    </source>
</evidence>
<evidence type="ECO:0000256" key="11">
    <source>
        <dbReference type="RuleBase" id="RU003357"/>
    </source>
</evidence>
<evidence type="ECO:0000256" key="1">
    <source>
        <dbReference type="ARBA" id="ARBA00004571"/>
    </source>
</evidence>
<keyword evidence="7 10" id="KW-0472">Membrane</keyword>
<dbReference type="CDD" id="cd01347">
    <property type="entry name" value="ligand_gated_channel"/>
    <property type="match status" value="1"/>
</dbReference>
<dbReference type="Gene3D" id="2.170.130.10">
    <property type="entry name" value="TonB-dependent receptor, plug domain"/>
    <property type="match status" value="1"/>
</dbReference>
<dbReference type="Gene3D" id="2.40.170.20">
    <property type="entry name" value="TonB-dependent receptor, beta-barrel domain"/>
    <property type="match status" value="1"/>
</dbReference>
<dbReference type="SUPFAM" id="SSF56935">
    <property type="entry name" value="Porins"/>
    <property type="match status" value="1"/>
</dbReference>
<keyword evidence="5 10" id="KW-0812">Transmembrane</keyword>
<evidence type="ECO:0000259" key="13">
    <source>
        <dbReference type="Pfam" id="PF00593"/>
    </source>
</evidence>
<comment type="similarity">
    <text evidence="2 10 11">Belongs to the TonB-dependent receptor family.</text>
</comment>
<dbReference type="PANTHER" id="PTHR32552">
    <property type="entry name" value="FERRICHROME IRON RECEPTOR-RELATED"/>
    <property type="match status" value="1"/>
</dbReference>
<dbReference type="PROSITE" id="PS52016">
    <property type="entry name" value="TONB_DEPENDENT_REC_3"/>
    <property type="match status" value="1"/>
</dbReference>
<dbReference type="InterPro" id="IPR010105">
    <property type="entry name" value="TonB_sidphr_rcpt"/>
</dbReference>
<evidence type="ECO:0000256" key="2">
    <source>
        <dbReference type="ARBA" id="ARBA00009810"/>
    </source>
</evidence>
<dbReference type="Pfam" id="PF00593">
    <property type="entry name" value="TonB_dep_Rec_b-barrel"/>
    <property type="match status" value="1"/>
</dbReference>
<evidence type="ECO:0000256" key="6">
    <source>
        <dbReference type="ARBA" id="ARBA00023077"/>
    </source>
</evidence>
<dbReference type="GO" id="GO:0009279">
    <property type="term" value="C:cell outer membrane"/>
    <property type="evidence" value="ECO:0007669"/>
    <property type="project" value="UniProtKB-SubCell"/>
</dbReference>
<evidence type="ECO:0000256" key="10">
    <source>
        <dbReference type="PROSITE-ProRule" id="PRU01360"/>
    </source>
</evidence>
<dbReference type="RefSeq" id="WP_183622725.1">
    <property type="nucleotide sequence ID" value="NZ_JACIDX010000002.1"/>
</dbReference>
<keyword evidence="8 15" id="KW-0675">Receptor</keyword>
<dbReference type="NCBIfam" id="TIGR01783">
    <property type="entry name" value="TonB-siderophor"/>
    <property type="match status" value="1"/>
</dbReference>
<dbReference type="AlphaFoldDB" id="A0A7W6G4L8"/>
<keyword evidence="3 10" id="KW-0813">Transport</keyword>
<dbReference type="GO" id="GO:0015891">
    <property type="term" value="P:siderophore transport"/>
    <property type="evidence" value="ECO:0007669"/>
    <property type="project" value="InterPro"/>
</dbReference>
<evidence type="ECO:0000259" key="14">
    <source>
        <dbReference type="Pfam" id="PF07715"/>
    </source>
</evidence>